<name>A0A9W8MXP6_9AGAR</name>
<evidence type="ECO:0000313" key="4">
    <source>
        <dbReference type="Proteomes" id="UP001148786"/>
    </source>
</evidence>
<comment type="caution">
    <text evidence="3">The sequence shown here is derived from an EMBL/GenBank/DDBJ whole genome shotgun (WGS) entry which is preliminary data.</text>
</comment>
<keyword evidence="1" id="KW-0812">Transmembrane</keyword>
<evidence type="ECO:0000256" key="1">
    <source>
        <dbReference type="SAM" id="Phobius"/>
    </source>
</evidence>
<sequence>MTSPLTTPPFDGFLEIAQRLLQRLPIQHGDIISHLRNLTSVQAAVGGLLVWVGIVRVFRWRRYNAVHRKYASKWNSGKGKITPEEAQKIMHASALYDMPLLLNYALAFALFKTYGIPTISKLLKATKQLSSQETISRRYADTEILISTWFGCPISGFLDPQVAEQNNGRPDAKPADDPRAMIALARVNYLHSQYKISNEDYLYTLALFILQPAIWAKQYGWRPLSPMEEDAFFIYWKEIGKRMGIHDIPNSVQALAAWSDQYEKQYMVPDKVNREVAEYTLEELLVAAPEALGIKAFGRRVAVCLMDDITREAMLYEKQPWYLYSLVNLTMGTMAFVQRWLMLPAFSAHASIELDPRPANVKAGGCPRLYPTKWTARPWYRPERSGLGYLKDKLLVSLGWYTEMPGPQALDTVSRKWQGPFKFEERAHEEIMKKAAELQGCPILLLGVLDVDTKATSSKRSIFLLGTYGNSYATTILVPEVSTIRRSSNFIIVVYKLSV</sequence>
<dbReference type="InterPro" id="IPR046366">
    <property type="entry name" value="MPAB"/>
</dbReference>
<dbReference type="PANTHER" id="PTHR36124">
    <property type="match status" value="1"/>
</dbReference>
<keyword evidence="1" id="KW-1133">Transmembrane helix</keyword>
<feature type="domain" description="ER-bound oxygenase mpaB/mpaB'/Rubber oxygenase catalytic" evidence="2">
    <location>
        <begin position="185"/>
        <end position="321"/>
    </location>
</feature>
<feature type="transmembrane region" description="Helical" evidence="1">
    <location>
        <begin position="40"/>
        <end position="58"/>
    </location>
</feature>
<dbReference type="GO" id="GO:0016491">
    <property type="term" value="F:oxidoreductase activity"/>
    <property type="evidence" value="ECO:0007669"/>
    <property type="project" value="InterPro"/>
</dbReference>
<evidence type="ECO:0000313" key="3">
    <source>
        <dbReference type="EMBL" id="KAJ3510804.1"/>
    </source>
</evidence>
<reference evidence="3" key="1">
    <citation type="submission" date="2022-07" db="EMBL/GenBank/DDBJ databases">
        <title>Genome Sequence of Agrocybe chaxingu.</title>
        <authorList>
            <person name="Buettner E."/>
        </authorList>
    </citation>
    <scope>NUCLEOTIDE SEQUENCE</scope>
    <source>
        <strain evidence="3">MP-N11</strain>
    </source>
</reference>
<evidence type="ECO:0000259" key="2">
    <source>
        <dbReference type="Pfam" id="PF09995"/>
    </source>
</evidence>
<gene>
    <name evidence="3" type="ORF">NLJ89_g4466</name>
</gene>
<keyword evidence="4" id="KW-1185">Reference proteome</keyword>
<dbReference type="EMBL" id="JANKHO010000370">
    <property type="protein sequence ID" value="KAJ3510804.1"/>
    <property type="molecule type" value="Genomic_DNA"/>
</dbReference>
<dbReference type="Proteomes" id="UP001148786">
    <property type="component" value="Unassembled WGS sequence"/>
</dbReference>
<dbReference type="InterPro" id="IPR018713">
    <property type="entry name" value="MPAB/Lcp_cat_dom"/>
</dbReference>
<dbReference type="OrthoDB" id="545169at2759"/>
<keyword evidence="1" id="KW-0472">Membrane</keyword>
<dbReference type="AlphaFoldDB" id="A0A9W8MXP6"/>
<accession>A0A9W8MXP6</accession>
<proteinExistence type="predicted"/>
<dbReference type="PANTHER" id="PTHR36124:SF1">
    <property type="entry name" value="ER-BOUND OXYGENASE MPAB_MPAB'_RUBBER OXYGENASE CATALYTIC DOMAIN-CONTAINING PROTEIN"/>
    <property type="match status" value="1"/>
</dbReference>
<organism evidence="3 4">
    <name type="scientific">Agrocybe chaxingu</name>
    <dbReference type="NCBI Taxonomy" id="84603"/>
    <lineage>
        <taxon>Eukaryota</taxon>
        <taxon>Fungi</taxon>
        <taxon>Dikarya</taxon>
        <taxon>Basidiomycota</taxon>
        <taxon>Agaricomycotina</taxon>
        <taxon>Agaricomycetes</taxon>
        <taxon>Agaricomycetidae</taxon>
        <taxon>Agaricales</taxon>
        <taxon>Agaricineae</taxon>
        <taxon>Strophariaceae</taxon>
        <taxon>Agrocybe</taxon>
    </lineage>
</organism>
<protein>
    <recommendedName>
        <fullName evidence="2">ER-bound oxygenase mpaB/mpaB'/Rubber oxygenase catalytic domain-containing protein</fullName>
    </recommendedName>
</protein>
<dbReference type="Pfam" id="PF09995">
    <property type="entry name" value="MPAB_Lcp_cat"/>
    <property type="match status" value="1"/>
</dbReference>